<name>A0ABT8SG30_9BURK</name>
<keyword evidence="2" id="KW-1185">Reference proteome</keyword>
<evidence type="ECO:0000313" key="1">
    <source>
        <dbReference type="EMBL" id="MDO1537871.1"/>
    </source>
</evidence>
<gene>
    <name evidence="1" type="ORF">Q2T77_37150</name>
</gene>
<dbReference type="RefSeq" id="WP_301816291.1">
    <property type="nucleotide sequence ID" value="NZ_JAUJZH010000051.1"/>
</dbReference>
<comment type="caution">
    <text evidence="1">The sequence shown here is derived from an EMBL/GenBank/DDBJ whole genome shotgun (WGS) entry which is preliminary data.</text>
</comment>
<accession>A0ABT8SG30</accession>
<organism evidence="1 2">
    <name type="scientific">Variovorax ginsengisoli</name>
    <dbReference type="NCBI Taxonomy" id="363844"/>
    <lineage>
        <taxon>Bacteria</taxon>
        <taxon>Pseudomonadati</taxon>
        <taxon>Pseudomonadota</taxon>
        <taxon>Betaproteobacteria</taxon>
        <taxon>Burkholderiales</taxon>
        <taxon>Comamonadaceae</taxon>
        <taxon>Variovorax</taxon>
    </lineage>
</organism>
<dbReference type="Proteomes" id="UP001169027">
    <property type="component" value="Unassembled WGS sequence"/>
</dbReference>
<proteinExistence type="predicted"/>
<dbReference type="EMBL" id="JAUKVY010000051">
    <property type="protein sequence ID" value="MDO1537871.1"/>
    <property type="molecule type" value="Genomic_DNA"/>
</dbReference>
<evidence type="ECO:0000313" key="2">
    <source>
        <dbReference type="Proteomes" id="UP001169027"/>
    </source>
</evidence>
<sequence length="88" mass="9875">MEYDRDSVRLSYHGWEIRSHLTGVSFDGTVAAGAMLYFEETCQCHIISCRKFADGGDAIHSIETRASLWIDGRESNPRTSHVEPSLLS</sequence>
<reference evidence="1" key="1">
    <citation type="submission" date="2023-06" db="EMBL/GenBank/DDBJ databases">
        <authorList>
            <person name="Jiang Y."/>
            <person name="Liu Q."/>
        </authorList>
    </citation>
    <scope>NUCLEOTIDE SEQUENCE</scope>
    <source>
        <strain evidence="1">CGMCC 1.12090</strain>
    </source>
</reference>
<protein>
    <submittedName>
        <fullName evidence="1">Uncharacterized protein</fullName>
    </submittedName>
</protein>